<evidence type="ECO:0000313" key="2">
    <source>
        <dbReference type="Proteomes" id="UP001196565"/>
    </source>
</evidence>
<dbReference type="EMBL" id="JAHYBZ010000012">
    <property type="protein sequence ID" value="MBW6401564.1"/>
    <property type="molecule type" value="Genomic_DNA"/>
</dbReference>
<evidence type="ECO:0000313" key="1">
    <source>
        <dbReference type="EMBL" id="MBW6401564.1"/>
    </source>
</evidence>
<dbReference type="Proteomes" id="UP001196565">
    <property type="component" value="Unassembled WGS sequence"/>
</dbReference>
<keyword evidence="2" id="KW-1185">Reference proteome</keyword>
<reference evidence="1 2" key="1">
    <citation type="submission" date="2021-07" db="EMBL/GenBank/DDBJ databases">
        <authorList>
            <person name="So Y."/>
        </authorList>
    </citation>
    <scope>NUCLEOTIDE SEQUENCE [LARGE SCALE GENOMIC DNA]</scope>
    <source>
        <strain evidence="1 2">HJA6</strain>
    </source>
</reference>
<protein>
    <submittedName>
        <fullName evidence="1">Uncharacterized protein</fullName>
    </submittedName>
</protein>
<organism evidence="1 2">
    <name type="scientific">Roseomonas alba</name>
    <dbReference type="NCBI Taxonomy" id="2846776"/>
    <lineage>
        <taxon>Bacteria</taxon>
        <taxon>Pseudomonadati</taxon>
        <taxon>Pseudomonadota</taxon>
        <taxon>Alphaproteobacteria</taxon>
        <taxon>Acetobacterales</taxon>
        <taxon>Roseomonadaceae</taxon>
        <taxon>Roseomonas</taxon>
    </lineage>
</organism>
<sequence>MQRAAGMPLFFAGTRMPGLAIGLVSGLGVFVTLARDREFGHVGPGVVLPAANPACITGVVAQAESPLSLKT</sequence>
<accession>A0ABS7AGX9</accession>
<dbReference type="RefSeq" id="WP_219766326.1">
    <property type="nucleotide sequence ID" value="NZ_JAHYBZ010000012.1"/>
</dbReference>
<comment type="caution">
    <text evidence="1">The sequence shown here is derived from an EMBL/GenBank/DDBJ whole genome shotgun (WGS) entry which is preliminary data.</text>
</comment>
<proteinExistence type="predicted"/>
<name>A0ABS7AGX9_9PROT</name>
<gene>
    <name evidence="1" type="ORF">KPL78_27180</name>
</gene>